<accession>W6U187</accession>
<keyword evidence="3" id="KW-1185">Reference proteome</keyword>
<dbReference type="GeneID" id="36345983"/>
<dbReference type="Proteomes" id="UP000019149">
    <property type="component" value="Unassembled WGS sequence"/>
</dbReference>
<evidence type="ECO:0000313" key="3">
    <source>
        <dbReference type="Proteomes" id="UP000019149"/>
    </source>
</evidence>
<organism evidence="2 3">
    <name type="scientific">Echinococcus granulosus</name>
    <name type="common">Hydatid tapeworm</name>
    <dbReference type="NCBI Taxonomy" id="6210"/>
    <lineage>
        <taxon>Eukaryota</taxon>
        <taxon>Metazoa</taxon>
        <taxon>Spiralia</taxon>
        <taxon>Lophotrochozoa</taxon>
        <taxon>Platyhelminthes</taxon>
        <taxon>Cestoda</taxon>
        <taxon>Eucestoda</taxon>
        <taxon>Cyclophyllidea</taxon>
        <taxon>Taeniidae</taxon>
        <taxon>Echinococcus</taxon>
        <taxon>Echinococcus granulosus group</taxon>
    </lineage>
</organism>
<feature type="compositionally biased region" description="Basic residues" evidence="1">
    <location>
        <begin position="1"/>
        <end position="15"/>
    </location>
</feature>
<feature type="region of interest" description="Disordered" evidence="1">
    <location>
        <begin position="1"/>
        <end position="64"/>
    </location>
</feature>
<protein>
    <submittedName>
        <fullName evidence="2">Uncharacterized protein</fullName>
    </submittedName>
</protein>
<proteinExistence type="predicted"/>
<dbReference type="AlphaFoldDB" id="W6U187"/>
<gene>
    <name evidence="2" type="ORF">EGR_10268</name>
</gene>
<name>W6U187_ECHGR</name>
<dbReference type="CTD" id="36345983"/>
<dbReference type="EMBL" id="APAU02000204">
    <property type="protein sequence ID" value="EUB54875.1"/>
    <property type="molecule type" value="Genomic_DNA"/>
</dbReference>
<feature type="compositionally biased region" description="Pro residues" evidence="1">
    <location>
        <begin position="38"/>
        <end position="54"/>
    </location>
</feature>
<sequence length="130" mass="14605">MSGRRATTRRRGQHVGKREHNYTRRSRAGRQAVILRSPLPPPPPPPPPPSPTSPPISTRVEIDGQSRPAKCNGYFCQAVRTCVRVCGREFRSATVSAVCSNGAIDRRRWMRTRANTHLRTLSIEGYSKQE</sequence>
<reference evidence="2 3" key="1">
    <citation type="journal article" date="2013" name="Nat. Genet.">
        <title>The genome of the hydatid tapeworm Echinococcus granulosus.</title>
        <authorList>
            <person name="Zheng H."/>
            <person name="Zhang W."/>
            <person name="Zhang L."/>
            <person name="Zhang Z."/>
            <person name="Li J."/>
            <person name="Lu G."/>
            <person name="Zhu Y."/>
            <person name="Wang Y."/>
            <person name="Huang Y."/>
            <person name="Liu J."/>
            <person name="Kang H."/>
            <person name="Chen J."/>
            <person name="Wang L."/>
            <person name="Chen A."/>
            <person name="Yu S."/>
            <person name="Gao Z."/>
            <person name="Jin L."/>
            <person name="Gu W."/>
            <person name="Wang Z."/>
            <person name="Zhao L."/>
            <person name="Shi B."/>
            <person name="Wen H."/>
            <person name="Lin R."/>
            <person name="Jones M.K."/>
            <person name="Brejova B."/>
            <person name="Vinar T."/>
            <person name="Zhao G."/>
            <person name="McManus D.P."/>
            <person name="Chen Z."/>
            <person name="Zhou Y."/>
            <person name="Wang S."/>
        </authorList>
    </citation>
    <scope>NUCLEOTIDE SEQUENCE [LARGE SCALE GENOMIC DNA]</scope>
</reference>
<comment type="caution">
    <text evidence="2">The sequence shown here is derived from an EMBL/GenBank/DDBJ whole genome shotgun (WGS) entry which is preliminary data.</text>
</comment>
<evidence type="ECO:0000313" key="2">
    <source>
        <dbReference type="EMBL" id="EUB54875.1"/>
    </source>
</evidence>
<evidence type="ECO:0000256" key="1">
    <source>
        <dbReference type="SAM" id="MobiDB-lite"/>
    </source>
</evidence>
<dbReference type="KEGG" id="egl:EGR_10268"/>
<dbReference type="RefSeq" id="XP_024346071.1">
    <property type="nucleotide sequence ID" value="XM_024499517.1"/>
</dbReference>